<accession>A0ABV8UCI3</accession>
<evidence type="ECO:0000313" key="2">
    <source>
        <dbReference type="Proteomes" id="UP001595776"/>
    </source>
</evidence>
<protein>
    <submittedName>
        <fullName evidence="1">PAS domain-containing protein</fullName>
    </submittedName>
</protein>
<dbReference type="RefSeq" id="WP_068145634.1">
    <property type="nucleotide sequence ID" value="NZ_JBHSCR010000007.1"/>
</dbReference>
<evidence type="ECO:0000313" key="1">
    <source>
        <dbReference type="EMBL" id="MFC4348340.1"/>
    </source>
</evidence>
<dbReference type="InterPro" id="IPR009922">
    <property type="entry name" value="DUF1457"/>
</dbReference>
<organism evidence="1 2">
    <name type="scientific">Kordiimonas lipolytica</name>
    <dbReference type="NCBI Taxonomy" id="1662421"/>
    <lineage>
        <taxon>Bacteria</taxon>
        <taxon>Pseudomonadati</taxon>
        <taxon>Pseudomonadota</taxon>
        <taxon>Alphaproteobacteria</taxon>
        <taxon>Kordiimonadales</taxon>
        <taxon>Kordiimonadaceae</taxon>
        <taxon>Kordiimonas</taxon>
    </lineage>
</organism>
<comment type="caution">
    <text evidence="1">The sequence shown here is derived from an EMBL/GenBank/DDBJ whole genome shotgun (WGS) entry which is preliminary data.</text>
</comment>
<sequence>MHTPPSDWPQLSEKLQAFYSVWQDLRGTGGTDIPLRRDLSMSRLGRLASSLTIFEFTGPGDMRVKVSGTEMDAHFGRNLSGKRVVDIVGEKAAQPMIRFNESLTRHPCGGYVRDKMHVEGGGRIDATYLTLPLRNAAGDLVQCASLCDAGRQGFALAPSKRAVSFDYQQFGGAQHLDIGLGVPDFAFTLKKRSR</sequence>
<name>A0ABV8UCI3_9PROT</name>
<proteinExistence type="predicted"/>
<dbReference type="Proteomes" id="UP001595776">
    <property type="component" value="Unassembled WGS sequence"/>
</dbReference>
<keyword evidence="2" id="KW-1185">Reference proteome</keyword>
<dbReference type="EMBL" id="JBHSCR010000007">
    <property type="protein sequence ID" value="MFC4348340.1"/>
    <property type="molecule type" value="Genomic_DNA"/>
</dbReference>
<reference evidence="2" key="1">
    <citation type="journal article" date="2019" name="Int. J. Syst. Evol. Microbiol.">
        <title>The Global Catalogue of Microorganisms (GCM) 10K type strain sequencing project: providing services to taxonomists for standard genome sequencing and annotation.</title>
        <authorList>
            <consortium name="The Broad Institute Genomics Platform"/>
            <consortium name="The Broad Institute Genome Sequencing Center for Infectious Disease"/>
            <person name="Wu L."/>
            <person name="Ma J."/>
        </authorList>
    </citation>
    <scope>NUCLEOTIDE SEQUENCE [LARGE SCALE GENOMIC DNA]</scope>
    <source>
        <strain evidence="2">CGMCC 1.15304</strain>
    </source>
</reference>
<dbReference type="Pfam" id="PF07310">
    <property type="entry name" value="PAS_5"/>
    <property type="match status" value="1"/>
</dbReference>
<gene>
    <name evidence="1" type="ORF">ACFO5Q_10825</name>
</gene>